<dbReference type="Pfam" id="PF00459">
    <property type="entry name" value="Inositol_P"/>
    <property type="match status" value="1"/>
</dbReference>
<dbReference type="InterPro" id="IPR020550">
    <property type="entry name" value="Inositol_monophosphatase_CS"/>
</dbReference>
<evidence type="ECO:0000256" key="3">
    <source>
        <dbReference type="ARBA" id="ARBA00022842"/>
    </source>
</evidence>
<dbReference type="GO" id="GO:0008441">
    <property type="term" value="F:3'(2'),5'-bisphosphate nucleotidase activity"/>
    <property type="evidence" value="ECO:0007669"/>
    <property type="project" value="UniProtKB-EC"/>
</dbReference>
<comment type="caution">
    <text evidence="4">The sequence shown here is derived from an EMBL/GenBank/DDBJ whole genome shotgun (WGS) entry which is preliminary data.</text>
</comment>
<dbReference type="EC" id="3.1.3.7" evidence="4"/>
<protein>
    <submittedName>
        <fullName evidence="4">3'(2'),5'-bisphosphate nucleotidase CysQ</fullName>
        <ecNumber evidence="4">3.1.3.7</ecNumber>
    </submittedName>
</protein>
<dbReference type="Gene3D" id="3.30.540.10">
    <property type="entry name" value="Fructose-1,6-Bisphosphatase, subunit A, domain 1"/>
    <property type="match status" value="1"/>
</dbReference>
<keyword evidence="5" id="KW-1185">Reference proteome</keyword>
<proteinExistence type="inferred from homology"/>
<keyword evidence="4" id="KW-0378">Hydrolase</keyword>
<dbReference type="InterPro" id="IPR000760">
    <property type="entry name" value="Inositol_monophosphatase-like"/>
</dbReference>
<dbReference type="CDD" id="cd01638">
    <property type="entry name" value="CysQ"/>
    <property type="match status" value="1"/>
</dbReference>
<evidence type="ECO:0000256" key="1">
    <source>
        <dbReference type="ARBA" id="ARBA00009759"/>
    </source>
</evidence>
<dbReference type="RefSeq" id="WP_378230105.1">
    <property type="nucleotide sequence ID" value="NZ_JBHSLL010000043.1"/>
</dbReference>
<gene>
    <name evidence="4" type="ORF">ACFPLB_12510</name>
</gene>
<reference evidence="5" key="1">
    <citation type="journal article" date="2019" name="Int. J. Syst. Evol. Microbiol.">
        <title>The Global Catalogue of Microorganisms (GCM) 10K type strain sequencing project: providing services to taxonomists for standard genome sequencing and annotation.</title>
        <authorList>
            <consortium name="The Broad Institute Genomics Platform"/>
            <consortium name="The Broad Institute Genome Sequencing Center for Infectious Disease"/>
            <person name="Wu L."/>
            <person name="Ma J."/>
        </authorList>
    </citation>
    <scope>NUCLEOTIDE SEQUENCE [LARGE SCALE GENOMIC DNA]</scope>
    <source>
        <strain evidence="5">CGMCC 4.1415</strain>
    </source>
</reference>
<accession>A0ABW0H2C6</accession>
<comment type="similarity">
    <text evidence="1">Belongs to the inositol monophosphatase superfamily.</text>
</comment>
<dbReference type="EMBL" id="JBHSLL010000043">
    <property type="protein sequence ID" value="MFC5386783.1"/>
    <property type="molecule type" value="Genomic_DNA"/>
</dbReference>
<name>A0ABW0H2C6_9HYPH</name>
<evidence type="ECO:0000313" key="5">
    <source>
        <dbReference type="Proteomes" id="UP001596016"/>
    </source>
</evidence>
<sequence>MPETDVKALPSPEEDLALLLDAAQEAGRIALSYFGKEPQVWIKEGNSPVSEADYAADRYLREVLLQARPNYGWLSEETTDDLERLAAPRTFVVDPIDGTRAFIAGNPVWCVSVAVVEEGRSLAGVLDCPASREVYRACRGGGSFLGNRQLKVEAASSQPVIAGPKPLLEMIDADLQKTMRHVNYVPSLAYRLAMIADGRIDASFIKTNSHDWDLAAAALILEEAGGILLDAEGNAPHFATKKIRHGELVAGSGVLLKKLFPVIAGSNSAAENIPV</sequence>
<dbReference type="PROSITE" id="PS00630">
    <property type="entry name" value="IMP_2"/>
    <property type="match status" value="1"/>
</dbReference>
<keyword evidence="2" id="KW-0479">Metal-binding</keyword>
<dbReference type="Gene3D" id="3.40.190.80">
    <property type="match status" value="1"/>
</dbReference>
<dbReference type="PRINTS" id="PR00377">
    <property type="entry name" value="IMPHPHTASES"/>
</dbReference>
<dbReference type="SUPFAM" id="SSF56655">
    <property type="entry name" value="Carbohydrate phosphatase"/>
    <property type="match status" value="1"/>
</dbReference>
<keyword evidence="3" id="KW-0460">Magnesium</keyword>
<dbReference type="PANTHER" id="PTHR20854:SF4">
    <property type="entry name" value="INOSITOL-1-MONOPHOSPHATASE-RELATED"/>
    <property type="match status" value="1"/>
</dbReference>
<dbReference type="PANTHER" id="PTHR20854">
    <property type="entry name" value="INOSITOL MONOPHOSPHATASE"/>
    <property type="match status" value="1"/>
</dbReference>
<evidence type="ECO:0000256" key="2">
    <source>
        <dbReference type="ARBA" id="ARBA00022723"/>
    </source>
</evidence>
<organism evidence="4 5">
    <name type="scientific">Aquamicrobium segne</name>
    <dbReference type="NCBI Taxonomy" id="469547"/>
    <lineage>
        <taxon>Bacteria</taxon>
        <taxon>Pseudomonadati</taxon>
        <taxon>Pseudomonadota</taxon>
        <taxon>Alphaproteobacteria</taxon>
        <taxon>Hyphomicrobiales</taxon>
        <taxon>Phyllobacteriaceae</taxon>
        <taxon>Aquamicrobium</taxon>
    </lineage>
</organism>
<evidence type="ECO:0000313" key="4">
    <source>
        <dbReference type="EMBL" id="MFC5386783.1"/>
    </source>
</evidence>
<dbReference type="Proteomes" id="UP001596016">
    <property type="component" value="Unassembled WGS sequence"/>
</dbReference>